<comment type="similarity">
    <text evidence="1 2">Belongs to the nucleosome assembly protein (NAP) family.</text>
</comment>
<dbReference type="InterPro" id="IPR002164">
    <property type="entry name" value="NAP_family"/>
</dbReference>
<sequence length="322" mass="36185">MSTLSNEDIERHFGQLAELEKEFDQVDIEILRETTLKQRHLYTKRNAVTSEIKGFWPQVLDEASSSLGFDEHITPEDSAVLEHLTEINVVRPNVEDGDPRDFDIVFKFDDNDYMPAQTVTKSFTYQPSMKVNSTGLISTPTPIIWKDGKDLTGGINKAAIEAFEERKAKTDSKKGKGSAKLGQKEGKLLELLTENSSFFAWFSYSGVHFDLGETERDDNDSDKMDDDEDDKPVDYVEAFHYGDELAIQIAEDLYPSAVKYFTASLEESESDDEISLSGSDEDDDEPQQHSHSHGGRSCGSKHKHSHSHGETAGEPAKKKPRK</sequence>
<evidence type="ECO:0000256" key="3">
    <source>
        <dbReference type="SAM" id="MobiDB-lite"/>
    </source>
</evidence>
<protein>
    <recommendedName>
        <fullName evidence="6">Nucleosome assembly protein</fullName>
    </recommendedName>
</protein>
<dbReference type="GO" id="GO:0005634">
    <property type="term" value="C:nucleus"/>
    <property type="evidence" value="ECO:0007669"/>
    <property type="project" value="InterPro"/>
</dbReference>
<dbReference type="EMBL" id="VXIS01000299">
    <property type="protein sequence ID" value="KAA8894946.1"/>
    <property type="molecule type" value="Genomic_DNA"/>
</dbReference>
<evidence type="ECO:0000313" key="5">
    <source>
        <dbReference type="Proteomes" id="UP000326924"/>
    </source>
</evidence>
<evidence type="ECO:0000313" key="4">
    <source>
        <dbReference type="EMBL" id="KAA8894946.1"/>
    </source>
</evidence>
<reference evidence="4 5" key="1">
    <citation type="submission" date="2019-09" db="EMBL/GenBank/DDBJ databases">
        <title>Draft genome of the ectomycorrhizal ascomycete Sphaerosporella brunnea.</title>
        <authorList>
            <consortium name="DOE Joint Genome Institute"/>
            <person name="Benucci G.M."/>
            <person name="Marozzi G."/>
            <person name="Antonielli L."/>
            <person name="Sanchez S."/>
            <person name="Marco P."/>
            <person name="Wang X."/>
            <person name="Falini L.B."/>
            <person name="Barry K."/>
            <person name="Haridas S."/>
            <person name="Lipzen A."/>
            <person name="Labutti K."/>
            <person name="Grigoriev I.V."/>
            <person name="Murat C."/>
            <person name="Martin F."/>
            <person name="Albertini E."/>
            <person name="Donnini D."/>
            <person name="Bonito G."/>
        </authorList>
    </citation>
    <scope>NUCLEOTIDE SEQUENCE [LARGE SCALE GENOMIC DNA]</scope>
    <source>
        <strain evidence="4 5">Sb_GMNB300</strain>
    </source>
</reference>
<feature type="region of interest" description="Disordered" evidence="3">
    <location>
        <begin position="265"/>
        <end position="322"/>
    </location>
</feature>
<dbReference type="Gene3D" id="3.30.1120.90">
    <property type="entry name" value="Nucleosome assembly protein"/>
    <property type="match status" value="1"/>
</dbReference>
<proteinExistence type="inferred from homology"/>
<dbReference type="PANTHER" id="PTHR11875">
    <property type="entry name" value="TESTIS-SPECIFIC Y-ENCODED PROTEIN"/>
    <property type="match status" value="1"/>
</dbReference>
<feature type="compositionally biased region" description="Acidic residues" evidence="3">
    <location>
        <begin position="266"/>
        <end position="285"/>
    </location>
</feature>
<evidence type="ECO:0000256" key="2">
    <source>
        <dbReference type="RuleBase" id="RU003876"/>
    </source>
</evidence>
<dbReference type="GO" id="GO:0006334">
    <property type="term" value="P:nucleosome assembly"/>
    <property type="evidence" value="ECO:0007669"/>
    <property type="project" value="InterPro"/>
</dbReference>
<evidence type="ECO:0008006" key="6">
    <source>
        <dbReference type="Google" id="ProtNLM"/>
    </source>
</evidence>
<dbReference type="InParanoid" id="A0A5J5EJ15"/>
<dbReference type="Proteomes" id="UP000326924">
    <property type="component" value="Unassembled WGS sequence"/>
</dbReference>
<feature type="compositionally biased region" description="Basic and acidic residues" evidence="3">
    <location>
        <begin position="307"/>
        <end position="322"/>
    </location>
</feature>
<keyword evidence="5" id="KW-1185">Reference proteome</keyword>
<comment type="caution">
    <text evidence="4">The sequence shown here is derived from an EMBL/GenBank/DDBJ whole genome shotgun (WGS) entry which is preliminary data.</text>
</comment>
<name>A0A5J5EJ15_9PEZI</name>
<feature type="compositionally biased region" description="Basic residues" evidence="3">
    <location>
        <begin position="290"/>
        <end position="306"/>
    </location>
</feature>
<accession>A0A5J5EJ15</accession>
<dbReference type="SUPFAM" id="SSF143113">
    <property type="entry name" value="NAP-like"/>
    <property type="match status" value="1"/>
</dbReference>
<organism evidence="4 5">
    <name type="scientific">Sphaerosporella brunnea</name>
    <dbReference type="NCBI Taxonomy" id="1250544"/>
    <lineage>
        <taxon>Eukaryota</taxon>
        <taxon>Fungi</taxon>
        <taxon>Dikarya</taxon>
        <taxon>Ascomycota</taxon>
        <taxon>Pezizomycotina</taxon>
        <taxon>Pezizomycetes</taxon>
        <taxon>Pezizales</taxon>
        <taxon>Pyronemataceae</taxon>
        <taxon>Sphaerosporella</taxon>
    </lineage>
</organism>
<dbReference type="FunCoup" id="A0A5J5EJ15">
    <property type="interactions" value="611"/>
</dbReference>
<dbReference type="AlphaFoldDB" id="A0A5J5EJ15"/>
<dbReference type="InterPro" id="IPR037231">
    <property type="entry name" value="NAP-like_sf"/>
</dbReference>
<gene>
    <name evidence="4" type="ORF">FN846DRAFT_367046</name>
</gene>
<evidence type="ECO:0000256" key="1">
    <source>
        <dbReference type="ARBA" id="ARBA00009947"/>
    </source>
</evidence>
<dbReference type="OrthoDB" id="19419at2759"/>
<dbReference type="Pfam" id="PF00956">
    <property type="entry name" value="NAP"/>
    <property type="match status" value="1"/>
</dbReference>